<dbReference type="PANTHER" id="PTHR24198">
    <property type="entry name" value="ANKYRIN REPEAT AND PROTEIN KINASE DOMAIN-CONTAINING PROTEIN"/>
    <property type="match status" value="1"/>
</dbReference>
<dbReference type="Pfam" id="PF24883">
    <property type="entry name" value="NPHP3_N"/>
    <property type="match status" value="1"/>
</dbReference>
<proteinExistence type="predicted"/>
<dbReference type="SUPFAM" id="SSF48403">
    <property type="entry name" value="Ankyrin repeat"/>
    <property type="match status" value="4"/>
</dbReference>
<feature type="repeat" description="ANK" evidence="3">
    <location>
        <begin position="1111"/>
        <end position="1143"/>
    </location>
</feature>
<dbReference type="Pfam" id="PF00023">
    <property type="entry name" value="Ank"/>
    <property type="match status" value="1"/>
</dbReference>
<dbReference type="OrthoDB" id="194358at2759"/>
<dbReference type="InterPro" id="IPR056884">
    <property type="entry name" value="NPHP3-like_N"/>
</dbReference>
<dbReference type="Gene3D" id="3.40.50.300">
    <property type="entry name" value="P-loop containing nucleotide triphosphate hydrolases"/>
    <property type="match status" value="1"/>
</dbReference>
<accession>A0A9P9ASA7</accession>
<comment type="caution">
    <text evidence="5">The sequence shown here is derived from an EMBL/GenBank/DDBJ whole genome shotgun (WGS) entry which is preliminary data.</text>
</comment>
<feature type="repeat" description="ANK" evidence="3">
    <location>
        <begin position="1582"/>
        <end position="1607"/>
    </location>
</feature>
<dbReference type="InterPro" id="IPR027417">
    <property type="entry name" value="P-loop_NTPase"/>
</dbReference>
<dbReference type="InterPro" id="IPR036770">
    <property type="entry name" value="Ankyrin_rpt-contain_sf"/>
</dbReference>
<feature type="repeat" description="ANK" evidence="3">
    <location>
        <begin position="1857"/>
        <end position="1889"/>
    </location>
</feature>
<evidence type="ECO:0000313" key="5">
    <source>
        <dbReference type="EMBL" id="KAH6898097.1"/>
    </source>
</evidence>
<reference evidence="5 6" key="1">
    <citation type="journal article" date="2021" name="Nat. Commun.">
        <title>Genetic determinants of endophytism in the Arabidopsis root mycobiome.</title>
        <authorList>
            <person name="Mesny F."/>
            <person name="Miyauchi S."/>
            <person name="Thiergart T."/>
            <person name="Pickel B."/>
            <person name="Atanasova L."/>
            <person name="Karlsson M."/>
            <person name="Huettel B."/>
            <person name="Barry K.W."/>
            <person name="Haridas S."/>
            <person name="Chen C."/>
            <person name="Bauer D."/>
            <person name="Andreopoulos W."/>
            <person name="Pangilinan J."/>
            <person name="LaButti K."/>
            <person name="Riley R."/>
            <person name="Lipzen A."/>
            <person name="Clum A."/>
            <person name="Drula E."/>
            <person name="Henrissat B."/>
            <person name="Kohler A."/>
            <person name="Grigoriev I.V."/>
            <person name="Martin F.M."/>
            <person name="Hacquard S."/>
        </authorList>
    </citation>
    <scope>NUCLEOTIDE SEQUENCE [LARGE SCALE GENOMIC DNA]</scope>
    <source>
        <strain evidence="5 6">MPI-CAGE-CH-0241</strain>
    </source>
</reference>
<dbReference type="PANTHER" id="PTHR24198:SF165">
    <property type="entry name" value="ANKYRIN REPEAT-CONTAINING PROTEIN-RELATED"/>
    <property type="match status" value="1"/>
</dbReference>
<evidence type="ECO:0000259" key="4">
    <source>
        <dbReference type="Pfam" id="PF24883"/>
    </source>
</evidence>
<keyword evidence="1" id="KW-0677">Repeat</keyword>
<keyword evidence="6" id="KW-1185">Reference proteome</keyword>
<feature type="repeat" description="ANK" evidence="3">
    <location>
        <begin position="1691"/>
        <end position="1724"/>
    </location>
</feature>
<feature type="repeat" description="ANK" evidence="3">
    <location>
        <begin position="977"/>
        <end position="1009"/>
    </location>
</feature>
<evidence type="ECO:0000256" key="1">
    <source>
        <dbReference type="ARBA" id="ARBA00022737"/>
    </source>
</evidence>
<sequence length="2211" mass="246637">MDPLSISASIAGLVSLADLVFRAATKYVRGVRGSRKEVEDLSREVKNLSVVLHHLSLVAFDLEAQPTDGELASSSSSGSPNLKPHHLHECQQLLRRLAKALGDTTSNLSSTFGLERLGGRLKWPFSSTETKEILQAVQRHKQTIDLAVAADSLSKLKLCLSRQAVTNDCLNDIQATVNKILDLGTKTYFEKRKKNILDAFMKANPFREFEANRTLRHALTGLWLTEGPDFEEWYDTPGSRVWFSGIPGAGKSVLAASIIEECGRRNGADPNLAVAYFFCTYRDERTHMFSSILSTLCAQLALQDEKAFKFLEEYYDELKSGYQVVFEPSTKRLTEVLHQMCALYGRVYFVIDGLDECGDHVEATVRSLVDLTLSQSNEIISLALVSRDEIPIRHQVESLFRNVEIEAHTEDIQHYVASELRQRISSGRLRLRDLALEDQILTKLVNEAQGMFRWVTCQLDHICELPTDRSRREALDKLPPTLPATYERILMRIERYDGAVKQLVQRTLLLIHSSLRRPLTFPQICEAISIDTDSDTLFDDGIVQEQEVLRWCGSLIRTSKNGSTIEFAHFTVQEYLQGSCFEHCLLSKYGCSSEKAYNLLGPLCLRFLTLKNHERMPEATESEAHTIIQRHGERPFYKHAAIQWMYYTQHCTHSDSSSKNGSTQHIDHLFQIQKTPSFCSWAIELICHCLIKGGGFYFEDISYVMPHGDTVVEVISAVLRPDFTPLHVAAALGMPDLCRHLLEHGSNVGLRSKFGTPFHCAIGALTVFTDRDNLNFFPPLIGLREGASSPLARRQTVQLLLEAGCKPGLQLTTPFRNATVLSLAVSSYLYRDDFEIVVDLVKVGITVEEEDLDCFEKCYSYLLSLSIHRPPKNIFMDHFNGGWAFTSLLEALGEQPSTTTEPKSRLYHKTLELLNRMRLEVPHELSNLIPVDESSDEESSRFLNEIIRQNNVLALNRFLQGSRSKLARSTGINVDSPDWTSLHLAIHERSLDVLDALLGFGVDPNTPDRHGKTPVHLCLGFDHEDALKTLLQHGATTVIPDERHKTVWHYIAETNSTRILSLLVELDERDFALQMESEDGETPICAALNCGCREFVLRLLKYCNSEKFWKSNKSIFRAAAQLGSSEVIQTLLDAGVKVDGMDDDEGSPLHFLGPNSTTECIRILKDIFPIEQRRQEDLRTPLELMLSRTVRNEGALDREILMSLLPGTLLSTPSEASTLWSFVCSETVAVAMQHPWAHIWFRNVFSTLIGLGIVKLYEAECGKSAIVPFVSSIASNVPMIYEGLESGDTTPVRLQRWEGFSKTVQEIAKETKCWASAVNEGDIVRLLSQSILHDDQEMILLLLENGINVHSRIDLLSPFDFACFPEVPIRGRSFQILLSHATPDSISNGNESFHGCGPLHFVSGFNSTGNDSVSKLRRLLQSGVDCNLPVSAARGSPLTHNIYSNPTEAAEMFLDFGADPWVANRYGFDAALSAVLWGHVSVLARIAAIPRTEDDTPPRWDRTWTQSWGGKWFSGGNALHLAASYGEIKCLEFYLDQNILSDLEARDSDLATPLHYAARFGQSSIIKVLKARGGDIDATDRSGLTPLHLAASMQHLETVKILLNMGAKHPVCHAGCTPAAYAYTTGNENVIKALETSSEGYILPDISVTSPRVLGALVNGLRKAIQEDDVDACQRLRTFGCPINIRFNDSRGLTPLGLAIKEQKTPEVVQWLLDNGATVSTTFEDSGRNVLHLAVRYASFNPILSHLIERYLEEGGRFSGPSCTILHAAVEGKNIEGLQILLDTLRSKCESQDLMLHSHHLVGDDTLRLSMLDAIVNARHSAYPHPMPLHLAALKNDVDACKALISNGASLDGTDGCNSTALHCAASYGSQEVARYLLTCGADSGAVNVLGRTPLIAAYSAGKLELVRLLTTSRQPTRMRADYAGRNGLHFLGRYGGRTEAERAFDTQLFFRFLDEGLNLHQPDVFGRSAAHWLLASYSAVHMRSLLNRDAHLLRIQDVVAWPDALFEDGTQRLIAIAQNLRLLSRLLGKSEIYRLLGLTTPGNHNLMCRAAFWGQVEAIQGFLSFGVNVLEHQCHDHGVPLVAAFSTRQTEAIKCLVRHGARIPHHLLKTRNSDMGVTNPDFAILQWLFVGRLLERPRISCSTTDGLDKTGNWAGPRMAQVALRWEWRKVWNESILQYAQRRQGILSSLRGTIVEPVGCLKESNVLFARY</sequence>
<feature type="repeat" description="ANK" evidence="3">
    <location>
        <begin position="1010"/>
        <end position="1042"/>
    </location>
</feature>
<organism evidence="5 6">
    <name type="scientific">Thelonectria olida</name>
    <dbReference type="NCBI Taxonomy" id="1576542"/>
    <lineage>
        <taxon>Eukaryota</taxon>
        <taxon>Fungi</taxon>
        <taxon>Dikarya</taxon>
        <taxon>Ascomycota</taxon>
        <taxon>Pezizomycotina</taxon>
        <taxon>Sordariomycetes</taxon>
        <taxon>Hypocreomycetidae</taxon>
        <taxon>Hypocreales</taxon>
        <taxon>Nectriaceae</taxon>
        <taxon>Thelonectria</taxon>
    </lineage>
</organism>
<dbReference type="PROSITE" id="PS50297">
    <property type="entry name" value="ANK_REP_REGION"/>
    <property type="match status" value="8"/>
</dbReference>
<dbReference type="Pfam" id="PF12796">
    <property type="entry name" value="Ank_2"/>
    <property type="match status" value="4"/>
</dbReference>
<dbReference type="EMBL" id="JAGPYM010000002">
    <property type="protein sequence ID" value="KAH6898097.1"/>
    <property type="molecule type" value="Genomic_DNA"/>
</dbReference>
<dbReference type="SMART" id="SM00248">
    <property type="entry name" value="ANK"/>
    <property type="match status" value="23"/>
</dbReference>
<feature type="repeat" description="ANK" evidence="3">
    <location>
        <begin position="1549"/>
        <end position="1581"/>
    </location>
</feature>
<evidence type="ECO:0000313" key="6">
    <source>
        <dbReference type="Proteomes" id="UP000777438"/>
    </source>
</evidence>
<feature type="repeat" description="ANK" evidence="3">
    <location>
        <begin position="721"/>
        <end position="753"/>
    </location>
</feature>
<protein>
    <recommendedName>
        <fullName evidence="4">Nephrocystin 3-like N-terminal domain-containing protein</fullName>
    </recommendedName>
</protein>
<dbReference type="PROSITE" id="PS50088">
    <property type="entry name" value="ANK_REPEAT"/>
    <property type="match status" value="9"/>
</dbReference>
<gene>
    <name evidence="5" type="ORF">B0T10DRAFT_577585</name>
</gene>
<feature type="repeat" description="ANK" evidence="3">
    <location>
        <begin position="1828"/>
        <end position="1856"/>
    </location>
</feature>
<dbReference type="SUPFAM" id="SSF52540">
    <property type="entry name" value="P-loop containing nucleoside triphosphate hydrolases"/>
    <property type="match status" value="1"/>
</dbReference>
<dbReference type="InterPro" id="IPR002110">
    <property type="entry name" value="Ankyrin_rpt"/>
</dbReference>
<dbReference type="Gene3D" id="1.25.40.20">
    <property type="entry name" value="Ankyrin repeat-containing domain"/>
    <property type="match status" value="7"/>
</dbReference>
<keyword evidence="2 3" id="KW-0040">ANK repeat</keyword>
<feature type="domain" description="Nephrocystin 3-like N-terminal" evidence="4">
    <location>
        <begin position="220"/>
        <end position="387"/>
    </location>
</feature>
<dbReference type="Proteomes" id="UP000777438">
    <property type="component" value="Unassembled WGS sequence"/>
</dbReference>
<evidence type="ECO:0000256" key="2">
    <source>
        <dbReference type="ARBA" id="ARBA00023043"/>
    </source>
</evidence>
<name>A0A9P9ASA7_9HYPO</name>
<evidence type="ECO:0000256" key="3">
    <source>
        <dbReference type="PROSITE-ProRule" id="PRU00023"/>
    </source>
</evidence>